<organism evidence="1 2">
    <name type="scientific">Marilutibacter maris</name>
    <dbReference type="NCBI Taxonomy" id="1605891"/>
    <lineage>
        <taxon>Bacteria</taxon>
        <taxon>Pseudomonadati</taxon>
        <taxon>Pseudomonadota</taxon>
        <taxon>Gammaproteobacteria</taxon>
        <taxon>Lysobacterales</taxon>
        <taxon>Lysobacteraceae</taxon>
        <taxon>Marilutibacter</taxon>
    </lineage>
</organism>
<reference evidence="1 2" key="1">
    <citation type="submission" date="2019-10" db="EMBL/GenBank/DDBJ databases">
        <title>Lysobacter alkalisoli sp. nov., isolated from saline-alkaline soil.</title>
        <authorList>
            <person name="Sun J.-Q."/>
        </authorList>
    </citation>
    <scope>NUCLEOTIDE SEQUENCE [LARGE SCALE GENOMIC DNA]</scope>
    <source>
        <strain evidence="1 2">KCTC 42381</strain>
    </source>
</reference>
<dbReference type="Proteomes" id="UP000320431">
    <property type="component" value="Unassembled WGS sequence"/>
</dbReference>
<dbReference type="PROSITE" id="PS51257">
    <property type="entry name" value="PROKAR_LIPOPROTEIN"/>
    <property type="match status" value="1"/>
</dbReference>
<comment type="caution">
    <text evidence="1">The sequence shown here is derived from an EMBL/GenBank/DDBJ whole genome shotgun (WGS) entry which is preliminary data.</text>
</comment>
<sequence>MKRIVQVACLILFFFLLTGCEDTGKKHEWSILQAYEYQNRDLDLSSGTIVKIHEDYCLLGVVSSSNRPQRIWVLMNPKFEPFLKRVPDEPVAITRAEYDGLPKRCRSNKRVESVIVR</sequence>
<evidence type="ECO:0000313" key="2">
    <source>
        <dbReference type="Proteomes" id="UP000320431"/>
    </source>
</evidence>
<gene>
    <name evidence="1" type="ORF">FKV24_005775</name>
</gene>
<name>A0A508AZG0_9GAMM</name>
<accession>A0A508AZG0</accession>
<dbReference type="RefSeq" id="WP_141481695.1">
    <property type="nucleotide sequence ID" value="NZ_VICD02000080.1"/>
</dbReference>
<protein>
    <submittedName>
        <fullName evidence="1">Uncharacterized protein</fullName>
    </submittedName>
</protein>
<evidence type="ECO:0000313" key="1">
    <source>
        <dbReference type="EMBL" id="KAB8194406.1"/>
    </source>
</evidence>
<dbReference type="EMBL" id="VICD02000080">
    <property type="protein sequence ID" value="KAB8194406.1"/>
    <property type="molecule type" value="Genomic_DNA"/>
</dbReference>
<dbReference type="AlphaFoldDB" id="A0A508AZG0"/>
<proteinExistence type="predicted"/>